<dbReference type="GO" id="GO:0033108">
    <property type="term" value="P:mitochondrial respiratory chain complex assembly"/>
    <property type="evidence" value="ECO:0007669"/>
    <property type="project" value="TreeGrafter"/>
</dbReference>
<comment type="similarity">
    <text evidence="5">Belongs to the COX23 family.</text>
</comment>
<keyword evidence="9" id="KW-1185">Reference proteome</keyword>
<evidence type="ECO:0000256" key="5">
    <source>
        <dbReference type="ARBA" id="ARBA00038264"/>
    </source>
</evidence>
<comment type="function">
    <text evidence="1">Required for the assembly of cytochrome c oxidase.</text>
</comment>
<keyword evidence="4" id="KW-1015">Disulfide bond</keyword>
<evidence type="ECO:0000313" key="9">
    <source>
        <dbReference type="Proteomes" id="UP000478008"/>
    </source>
</evidence>
<protein>
    <recommendedName>
        <fullName evidence="6">Cytochrome c oxidase-assembly factor COX23, mitochondrial</fullName>
    </recommendedName>
</protein>
<evidence type="ECO:0000256" key="7">
    <source>
        <dbReference type="SAM" id="MobiDB-lite"/>
    </source>
</evidence>
<feature type="compositionally biased region" description="Basic and acidic residues" evidence="7">
    <location>
        <begin position="1"/>
        <end position="20"/>
    </location>
</feature>
<reference evidence="8 9" key="1">
    <citation type="submission" date="2019-07" db="EMBL/GenBank/DDBJ databases">
        <authorList>
            <person name="Friedrich A."/>
            <person name="Schacherer J."/>
        </authorList>
    </citation>
    <scope>NUCLEOTIDE SEQUENCE [LARGE SCALE GENOMIC DNA]</scope>
</reference>
<evidence type="ECO:0000256" key="4">
    <source>
        <dbReference type="ARBA" id="ARBA00023157"/>
    </source>
</evidence>
<accession>A0A7D9CVX6</accession>
<dbReference type="GO" id="GO:0005758">
    <property type="term" value="C:mitochondrial intermembrane space"/>
    <property type="evidence" value="ECO:0007669"/>
    <property type="project" value="UniProtKB-SubCell"/>
</dbReference>
<dbReference type="SUPFAM" id="SSF47072">
    <property type="entry name" value="Cysteine alpha-hairpin motif"/>
    <property type="match status" value="1"/>
</dbReference>
<dbReference type="PANTHER" id="PTHR46811">
    <property type="entry name" value="COILED-COIL-HELIX-COILED-COIL-HELIX DOMAIN-CONTAINING PROTEIN 7"/>
    <property type="match status" value="1"/>
</dbReference>
<comment type="subcellular location">
    <subcellularLocation>
        <location evidence="2">Mitochondrion intermembrane space</location>
    </subcellularLocation>
</comment>
<keyword evidence="3" id="KW-0496">Mitochondrion</keyword>
<evidence type="ECO:0000313" key="8">
    <source>
        <dbReference type="EMBL" id="VUG15950.1"/>
    </source>
</evidence>
<gene>
    <name evidence="8" type="ORF">DEBR0S1_03884G</name>
</gene>
<evidence type="ECO:0000256" key="1">
    <source>
        <dbReference type="ARBA" id="ARBA00003875"/>
    </source>
</evidence>
<name>A0A7D9CVX6_DEKBR</name>
<evidence type="ECO:0000256" key="2">
    <source>
        <dbReference type="ARBA" id="ARBA00004569"/>
    </source>
</evidence>
<evidence type="ECO:0000256" key="3">
    <source>
        <dbReference type="ARBA" id="ARBA00023128"/>
    </source>
</evidence>
<feature type="region of interest" description="Disordered" evidence="7">
    <location>
        <begin position="1"/>
        <end position="33"/>
    </location>
</feature>
<dbReference type="EMBL" id="CABFWN010000001">
    <property type="protein sequence ID" value="VUG15950.1"/>
    <property type="molecule type" value="Genomic_DNA"/>
</dbReference>
<dbReference type="PANTHER" id="PTHR46811:SF1">
    <property type="entry name" value="COILED-COIL-HELIX-COILED-COIL-HELIX DOMAIN-CONTAINING PROTEIN 7"/>
    <property type="match status" value="1"/>
</dbReference>
<evidence type="ECO:0000256" key="6">
    <source>
        <dbReference type="ARBA" id="ARBA00041104"/>
    </source>
</evidence>
<dbReference type="InterPro" id="IPR009069">
    <property type="entry name" value="Cys_alpha_HP_mot_SF"/>
</dbReference>
<dbReference type="AlphaFoldDB" id="A0A7D9CVX6"/>
<dbReference type="InterPro" id="IPR051040">
    <property type="entry name" value="COX23"/>
</dbReference>
<sequence>MVANRIDDSDKSINHDDKANTSELNGPHQETSKDISFVKKVDGKTVLRYYPDTPESFKHKEMFNGKAPSKFYDPCALSSKMAVRCMENHDEDYKTVCAEYFKAYRECKRCGWKKGGKELGEEFKSIINCPCYYHCSPIVRTQARRMCLTCTSLH</sequence>
<dbReference type="Proteomes" id="UP000478008">
    <property type="component" value="Unassembled WGS sequence"/>
</dbReference>
<organism evidence="8 9">
    <name type="scientific">Dekkera bruxellensis</name>
    <name type="common">Brettanomyces custersii</name>
    <dbReference type="NCBI Taxonomy" id="5007"/>
    <lineage>
        <taxon>Eukaryota</taxon>
        <taxon>Fungi</taxon>
        <taxon>Dikarya</taxon>
        <taxon>Ascomycota</taxon>
        <taxon>Saccharomycotina</taxon>
        <taxon>Pichiomycetes</taxon>
        <taxon>Pichiales</taxon>
        <taxon>Pichiaceae</taxon>
        <taxon>Brettanomyces</taxon>
    </lineage>
</organism>
<proteinExistence type="inferred from homology"/>